<sequence length="526" mass="57277">MSAFAFGRRAALALPALAAKPAWPQDAALTIGVGAPVTSIDPHFFNASFNSAVASHIFDRLTERTPDARLVPGLAESWRAVSDTVWEFRLRDGMRWHDGRPFTADDVAFTIERAPRVPNSPGGFGVYLRAITRTEVVDARTIRLHSARPHPIMPSDLAFIPIIARHAATGATTEDFNSGRAAIGTGPYRFVSFRAGDRIELARNDAYWGGAQPWARVHYRMITNDSARLAAVLAGDVDVIDQVPSADIARVRREGRVTLAETLGARLIFLAPDFSRREAPAFITDAEGRPLAQNPLLDLRVRQALSAAIDRAALAERVMEGTARAAGQWLPAGPPGHNPEVPPPLYDPDAARRLLFEAGYPQGFRITLHTPNDRYPNDARTAQAVAQMWTRVGVRTDVAPVPWASFPGRAARQEFAMHLIGWGSSAGDPIGALMNVVGSFDRSRSLGAVNHHRYANPALDAHVERALATMDDAARNALLREAVRMAADDVAVIPLYNLVNAWAARRGLTVAPRLDERTLAMDVRPA</sequence>
<dbReference type="CDD" id="cd08498">
    <property type="entry name" value="PBP2_NikA_DppA_OppA_like_2"/>
    <property type="match status" value="1"/>
</dbReference>
<dbReference type="Proteomes" id="UP000680815">
    <property type="component" value="Unassembled WGS sequence"/>
</dbReference>
<dbReference type="InterPro" id="IPR000914">
    <property type="entry name" value="SBP_5_dom"/>
</dbReference>
<dbReference type="PANTHER" id="PTHR30290">
    <property type="entry name" value="PERIPLASMIC BINDING COMPONENT OF ABC TRANSPORTER"/>
    <property type="match status" value="1"/>
</dbReference>
<proteinExistence type="inferred from homology"/>
<dbReference type="Pfam" id="PF00496">
    <property type="entry name" value="SBP_bac_5"/>
    <property type="match status" value="1"/>
</dbReference>
<evidence type="ECO:0000256" key="2">
    <source>
        <dbReference type="ARBA" id="ARBA00005695"/>
    </source>
</evidence>
<name>A0ABS4AVP2_9PROT</name>
<evidence type="ECO:0000256" key="5">
    <source>
        <dbReference type="SAM" id="SignalP"/>
    </source>
</evidence>
<organism evidence="7 8">
    <name type="scientific">Roseomonas nitratireducens</name>
    <dbReference type="NCBI Taxonomy" id="2820810"/>
    <lineage>
        <taxon>Bacteria</taxon>
        <taxon>Pseudomonadati</taxon>
        <taxon>Pseudomonadota</taxon>
        <taxon>Alphaproteobacteria</taxon>
        <taxon>Acetobacterales</taxon>
        <taxon>Roseomonadaceae</taxon>
        <taxon>Roseomonas</taxon>
    </lineage>
</organism>
<dbReference type="SUPFAM" id="SSF53850">
    <property type="entry name" value="Periplasmic binding protein-like II"/>
    <property type="match status" value="1"/>
</dbReference>
<keyword evidence="3" id="KW-0813">Transport</keyword>
<evidence type="ECO:0000256" key="4">
    <source>
        <dbReference type="ARBA" id="ARBA00022729"/>
    </source>
</evidence>
<comment type="caution">
    <text evidence="7">The sequence shown here is derived from an EMBL/GenBank/DDBJ whole genome shotgun (WGS) entry which is preliminary data.</text>
</comment>
<keyword evidence="8" id="KW-1185">Reference proteome</keyword>
<keyword evidence="4 5" id="KW-0732">Signal</keyword>
<dbReference type="Gene3D" id="3.40.190.10">
    <property type="entry name" value="Periplasmic binding protein-like II"/>
    <property type="match status" value="1"/>
</dbReference>
<evidence type="ECO:0000256" key="1">
    <source>
        <dbReference type="ARBA" id="ARBA00004418"/>
    </source>
</evidence>
<feature type="signal peptide" evidence="5">
    <location>
        <begin position="1"/>
        <end position="18"/>
    </location>
</feature>
<dbReference type="PANTHER" id="PTHR30290:SF9">
    <property type="entry name" value="OLIGOPEPTIDE-BINDING PROTEIN APPA"/>
    <property type="match status" value="1"/>
</dbReference>
<accession>A0ABS4AVP2</accession>
<dbReference type="EMBL" id="JAGIYZ010000015">
    <property type="protein sequence ID" value="MBP0465438.1"/>
    <property type="molecule type" value="Genomic_DNA"/>
</dbReference>
<dbReference type="Gene3D" id="3.90.76.10">
    <property type="entry name" value="Dipeptide-binding Protein, Domain 1"/>
    <property type="match status" value="1"/>
</dbReference>
<evidence type="ECO:0000259" key="6">
    <source>
        <dbReference type="Pfam" id="PF00496"/>
    </source>
</evidence>
<evidence type="ECO:0000313" key="8">
    <source>
        <dbReference type="Proteomes" id="UP000680815"/>
    </source>
</evidence>
<dbReference type="InterPro" id="IPR030678">
    <property type="entry name" value="Peptide/Ni-bd"/>
</dbReference>
<dbReference type="RefSeq" id="WP_209352824.1">
    <property type="nucleotide sequence ID" value="NZ_JAGIYZ010000015.1"/>
</dbReference>
<protein>
    <submittedName>
        <fullName evidence="7">ABC transporter substrate-binding protein</fullName>
    </submittedName>
</protein>
<evidence type="ECO:0000313" key="7">
    <source>
        <dbReference type="EMBL" id="MBP0465438.1"/>
    </source>
</evidence>
<comment type="similarity">
    <text evidence="2">Belongs to the bacterial solute-binding protein 5 family.</text>
</comment>
<gene>
    <name evidence="7" type="ORF">J5Y09_16045</name>
</gene>
<comment type="subcellular location">
    <subcellularLocation>
        <location evidence="1">Periplasm</location>
    </subcellularLocation>
</comment>
<dbReference type="PIRSF" id="PIRSF002741">
    <property type="entry name" value="MppA"/>
    <property type="match status" value="1"/>
</dbReference>
<dbReference type="Gene3D" id="3.10.105.10">
    <property type="entry name" value="Dipeptide-binding Protein, Domain 3"/>
    <property type="match status" value="1"/>
</dbReference>
<feature type="chain" id="PRO_5046586772" evidence="5">
    <location>
        <begin position="19"/>
        <end position="526"/>
    </location>
</feature>
<reference evidence="7 8" key="1">
    <citation type="submission" date="2021-03" db="EMBL/GenBank/DDBJ databases">
        <authorList>
            <person name="So Y."/>
        </authorList>
    </citation>
    <scope>NUCLEOTIDE SEQUENCE [LARGE SCALE GENOMIC DNA]</scope>
    <source>
        <strain evidence="7 8">PWR1</strain>
    </source>
</reference>
<evidence type="ECO:0000256" key="3">
    <source>
        <dbReference type="ARBA" id="ARBA00022448"/>
    </source>
</evidence>
<dbReference type="InterPro" id="IPR039424">
    <property type="entry name" value="SBP_5"/>
</dbReference>
<feature type="domain" description="Solute-binding protein family 5" evidence="6">
    <location>
        <begin position="70"/>
        <end position="440"/>
    </location>
</feature>